<dbReference type="OrthoDB" id="3194910at2"/>
<evidence type="ECO:0008006" key="3">
    <source>
        <dbReference type="Google" id="ProtNLM"/>
    </source>
</evidence>
<dbReference type="SUPFAM" id="SSF142906">
    <property type="entry name" value="YjbR-like"/>
    <property type="match status" value="1"/>
</dbReference>
<protein>
    <recommendedName>
        <fullName evidence="3">DNA-binding protein</fullName>
    </recommendedName>
</protein>
<sequence length="117" mass="13074">MGPQEVTAHALSLPAAVEDHPFGPELDVYKVEGKIFALLSTKDEPPRVSLKCDPELALHLRHEHPAITAGYHLNKRHWNTVVLDGTVPADELLDLIDHSYERVVAGLPKALRVRYQK</sequence>
<dbReference type="InterPro" id="IPR058532">
    <property type="entry name" value="YjbR/MT2646/Rv2570-like"/>
</dbReference>
<dbReference type="InterPro" id="IPR038056">
    <property type="entry name" value="YjbR-like_sf"/>
</dbReference>
<proteinExistence type="predicted"/>
<dbReference type="KEGG" id="aab:A4R43_10530"/>
<evidence type="ECO:0000313" key="2">
    <source>
        <dbReference type="Proteomes" id="UP000250434"/>
    </source>
</evidence>
<dbReference type="Pfam" id="PF04237">
    <property type="entry name" value="YjbR"/>
    <property type="match status" value="1"/>
</dbReference>
<dbReference type="RefSeq" id="WP_113692173.1">
    <property type="nucleotide sequence ID" value="NZ_CP015163.1"/>
</dbReference>
<dbReference type="Proteomes" id="UP000250434">
    <property type="component" value="Chromosome"/>
</dbReference>
<dbReference type="InterPro" id="IPR007351">
    <property type="entry name" value="YjbR"/>
</dbReference>
<organism evidence="1 2">
    <name type="scientific">Amycolatopsis albispora</name>
    <dbReference type="NCBI Taxonomy" id="1804986"/>
    <lineage>
        <taxon>Bacteria</taxon>
        <taxon>Bacillati</taxon>
        <taxon>Actinomycetota</taxon>
        <taxon>Actinomycetes</taxon>
        <taxon>Pseudonocardiales</taxon>
        <taxon>Pseudonocardiaceae</taxon>
        <taxon>Amycolatopsis</taxon>
    </lineage>
</organism>
<dbReference type="PANTHER" id="PTHR35145:SF1">
    <property type="entry name" value="CYTOPLASMIC PROTEIN"/>
    <property type="match status" value="1"/>
</dbReference>
<gene>
    <name evidence="1" type="ORF">A4R43_10530</name>
</gene>
<dbReference type="PANTHER" id="PTHR35145">
    <property type="entry name" value="CYTOPLASMIC PROTEIN-RELATED"/>
    <property type="match status" value="1"/>
</dbReference>
<dbReference type="AlphaFoldDB" id="A0A344L4E9"/>
<dbReference type="EMBL" id="CP015163">
    <property type="protein sequence ID" value="AXB42923.1"/>
    <property type="molecule type" value="Genomic_DNA"/>
</dbReference>
<name>A0A344L4E9_9PSEU</name>
<reference evidence="1 2" key="1">
    <citation type="submission" date="2016-04" db="EMBL/GenBank/DDBJ databases">
        <title>Complete genome sequence and analysis of deep-sea sediment isolate, Amycolatopsis sp. WP1.</title>
        <authorList>
            <person name="Wang H."/>
            <person name="Chen S."/>
            <person name="Wu Q."/>
        </authorList>
    </citation>
    <scope>NUCLEOTIDE SEQUENCE [LARGE SCALE GENOMIC DNA]</scope>
    <source>
        <strain evidence="1 2">WP1</strain>
    </source>
</reference>
<keyword evidence="2" id="KW-1185">Reference proteome</keyword>
<evidence type="ECO:0000313" key="1">
    <source>
        <dbReference type="EMBL" id="AXB42923.1"/>
    </source>
</evidence>
<dbReference type="Gene3D" id="3.90.1150.30">
    <property type="match status" value="1"/>
</dbReference>
<accession>A0A344L4E9</accession>